<accession>A0A2Z5FZ68</accession>
<dbReference type="EMBL" id="CP030840">
    <property type="protein sequence ID" value="AXC12193.1"/>
    <property type="molecule type" value="Genomic_DNA"/>
</dbReference>
<dbReference type="SUPFAM" id="SSF48498">
    <property type="entry name" value="Tetracyclin repressor-like, C-terminal domain"/>
    <property type="match status" value="1"/>
</dbReference>
<keyword evidence="5" id="KW-1185">Reference proteome</keyword>
<dbReference type="InterPro" id="IPR050109">
    <property type="entry name" value="HTH-type_TetR-like_transc_reg"/>
</dbReference>
<reference evidence="4 5" key="1">
    <citation type="journal article" date="2018" name="Front. Microbiol.">
        <title>Hydrolytic Capabilities as a Key to Environmental Success: Chitinolytic and Cellulolytic Acidobacteria From Acidic Sub-arctic Soils and Boreal Peatlands.</title>
        <authorList>
            <person name="Belova S.E."/>
            <person name="Ravin N.V."/>
            <person name="Pankratov T.A."/>
            <person name="Rakitin A.L."/>
            <person name="Ivanova A.A."/>
            <person name="Beletsky A.V."/>
            <person name="Mardanov A.V."/>
            <person name="Sinninghe Damste J.S."/>
            <person name="Dedysh S.N."/>
        </authorList>
    </citation>
    <scope>NUCLEOTIDE SEQUENCE [LARGE SCALE GENOMIC DNA]</scope>
    <source>
        <strain evidence="4 5">SBC82</strain>
    </source>
</reference>
<organism evidence="4 5">
    <name type="scientific">Acidisarcina polymorpha</name>
    <dbReference type="NCBI Taxonomy" id="2211140"/>
    <lineage>
        <taxon>Bacteria</taxon>
        <taxon>Pseudomonadati</taxon>
        <taxon>Acidobacteriota</taxon>
        <taxon>Terriglobia</taxon>
        <taxon>Terriglobales</taxon>
        <taxon>Acidobacteriaceae</taxon>
        <taxon>Acidisarcina</taxon>
    </lineage>
</organism>
<dbReference type="InterPro" id="IPR001647">
    <property type="entry name" value="HTH_TetR"/>
</dbReference>
<dbReference type="Gene3D" id="1.10.357.10">
    <property type="entry name" value="Tetracycline Repressor, domain 2"/>
    <property type="match status" value="1"/>
</dbReference>
<sequence>MAAKLGTEESILACASEILERDGPAGVTTRAVCTAAGITAPTLYHHFGDKDGLLNEIVSRGVRQFTDQKRNIQASKDAFEDLQRGWHMFLEFSLSRPWLFRLMIERANQNPELVREVHSITRTRLARLDVEGRLTTDVDFAAQVVLASSNGVMGLFMQGASRKEIEATGAFMFAAITNQLIRPLNGAKKPKQDRKS</sequence>
<gene>
    <name evidence="4" type="ORF">ACPOL_2889</name>
</gene>
<evidence type="ECO:0000259" key="3">
    <source>
        <dbReference type="PROSITE" id="PS50977"/>
    </source>
</evidence>
<evidence type="ECO:0000313" key="5">
    <source>
        <dbReference type="Proteomes" id="UP000253606"/>
    </source>
</evidence>
<dbReference type="KEGG" id="abas:ACPOL_2889"/>
<dbReference type="InterPro" id="IPR036271">
    <property type="entry name" value="Tet_transcr_reg_TetR-rel_C_sf"/>
</dbReference>
<evidence type="ECO:0000256" key="1">
    <source>
        <dbReference type="ARBA" id="ARBA00023125"/>
    </source>
</evidence>
<feature type="domain" description="HTH tetR-type" evidence="3">
    <location>
        <begin position="5"/>
        <end position="65"/>
    </location>
</feature>
<dbReference type="PANTHER" id="PTHR30055:SF226">
    <property type="entry name" value="HTH-TYPE TRANSCRIPTIONAL REGULATOR PKSA"/>
    <property type="match status" value="1"/>
</dbReference>
<dbReference type="SUPFAM" id="SSF46689">
    <property type="entry name" value="Homeodomain-like"/>
    <property type="match status" value="1"/>
</dbReference>
<dbReference type="PROSITE" id="PS50977">
    <property type="entry name" value="HTH_TETR_2"/>
    <property type="match status" value="1"/>
</dbReference>
<proteinExistence type="predicted"/>
<protein>
    <submittedName>
        <fullName evidence="4">Transcriptional regulator, TetR family</fullName>
    </submittedName>
</protein>
<dbReference type="InterPro" id="IPR009057">
    <property type="entry name" value="Homeodomain-like_sf"/>
</dbReference>
<dbReference type="Pfam" id="PF00440">
    <property type="entry name" value="TetR_N"/>
    <property type="match status" value="1"/>
</dbReference>
<dbReference type="GO" id="GO:0000976">
    <property type="term" value="F:transcription cis-regulatory region binding"/>
    <property type="evidence" value="ECO:0007669"/>
    <property type="project" value="TreeGrafter"/>
</dbReference>
<dbReference type="PROSITE" id="PS01081">
    <property type="entry name" value="HTH_TETR_1"/>
    <property type="match status" value="1"/>
</dbReference>
<dbReference type="PANTHER" id="PTHR30055">
    <property type="entry name" value="HTH-TYPE TRANSCRIPTIONAL REGULATOR RUTR"/>
    <property type="match status" value="1"/>
</dbReference>
<dbReference type="InterPro" id="IPR023772">
    <property type="entry name" value="DNA-bd_HTH_TetR-type_CS"/>
</dbReference>
<dbReference type="Proteomes" id="UP000253606">
    <property type="component" value="Chromosome"/>
</dbReference>
<dbReference type="AlphaFoldDB" id="A0A2Z5FZ68"/>
<keyword evidence="1 2" id="KW-0238">DNA-binding</keyword>
<dbReference type="PRINTS" id="PR00455">
    <property type="entry name" value="HTHTETR"/>
</dbReference>
<name>A0A2Z5FZ68_9BACT</name>
<evidence type="ECO:0000256" key="2">
    <source>
        <dbReference type="PROSITE-ProRule" id="PRU00335"/>
    </source>
</evidence>
<feature type="DNA-binding region" description="H-T-H motif" evidence="2">
    <location>
        <begin position="28"/>
        <end position="47"/>
    </location>
</feature>
<dbReference type="RefSeq" id="WP_161557329.1">
    <property type="nucleotide sequence ID" value="NZ_CP030840.1"/>
</dbReference>
<evidence type="ECO:0000313" key="4">
    <source>
        <dbReference type="EMBL" id="AXC12193.1"/>
    </source>
</evidence>
<dbReference type="GO" id="GO:0003700">
    <property type="term" value="F:DNA-binding transcription factor activity"/>
    <property type="evidence" value="ECO:0007669"/>
    <property type="project" value="TreeGrafter"/>
</dbReference>